<dbReference type="EMBL" id="CP001329">
    <property type="protein sequence ID" value="ACO65551.1"/>
    <property type="molecule type" value="Genomic_DNA"/>
</dbReference>
<evidence type="ECO:0000313" key="4">
    <source>
        <dbReference type="EMBL" id="ACO65551.1"/>
    </source>
</evidence>
<dbReference type="KEGG" id="mis:MICPUN_102316"/>
<feature type="compositionally biased region" description="Low complexity" evidence="2">
    <location>
        <begin position="347"/>
        <end position="361"/>
    </location>
</feature>
<dbReference type="eggNOG" id="KOG3077">
    <property type="taxonomic scope" value="Eukaryota"/>
</dbReference>
<reference evidence="4 5" key="1">
    <citation type="journal article" date="2009" name="Science">
        <title>Green evolution and dynamic adaptations revealed by genomes of the marine picoeukaryotes Micromonas.</title>
        <authorList>
            <person name="Worden A.Z."/>
            <person name="Lee J.H."/>
            <person name="Mock T."/>
            <person name="Rouze P."/>
            <person name="Simmons M.P."/>
            <person name="Aerts A.L."/>
            <person name="Allen A.E."/>
            <person name="Cuvelier M.L."/>
            <person name="Derelle E."/>
            <person name="Everett M.V."/>
            <person name="Foulon E."/>
            <person name="Grimwood J."/>
            <person name="Gundlach H."/>
            <person name="Henrissat B."/>
            <person name="Napoli C."/>
            <person name="McDonald S.M."/>
            <person name="Parker M.S."/>
            <person name="Rombauts S."/>
            <person name="Salamov A."/>
            <person name="Von Dassow P."/>
            <person name="Badger J.H."/>
            <person name="Coutinho P.M."/>
            <person name="Demir E."/>
            <person name="Dubchak I."/>
            <person name="Gentemann C."/>
            <person name="Eikrem W."/>
            <person name="Gready J.E."/>
            <person name="John U."/>
            <person name="Lanier W."/>
            <person name="Lindquist E.A."/>
            <person name="Lucas S."/>
            <person name="Mayer K.F."/>
            <person name="Moreau H."/>
            <person name="Not F."/>
            <person name="Otillar R."/>
            <person name="Panaud O."/>
            <person name="Pangilinan J."/>
            <person name="Paulsen I."/>
            <person name="Piegu B."/>
            <person name="Poliakov A."/>
            <person name="Robbens S."/>
            <person name="Schmutz J."/>
            <person name="Toulza E."/>
            <person name="Wyss T."/>
            <person name="Zelensky A."/>
            <person name="Zhou K."/>
            <person name="Armbrust E.V."/>
            <person name="Bhattacharya D."/>
            <person name="Goodenough U.W."/>
            <person name="Van de Peer Y."/>
            <person name="Grigoriev I.V."/>
        </authorList>
    </citation>
    <scope>NUCLEOTIDE SEQUENCE [LARGE SCALE GENOMIC DNA]</scope>
    <source>
        <strain evidence="5">RCC299 / NOUM17</strain>
    </source>
</reference>
<feature type="compositionally biased region" description="Gly residues" evidence="2">
    <location>
        <begin position="288"/>
        <end position="302"/>
    </location>
</feature>
<dbReference type="STRING" id="296587.C1ECA6"/>
<dbReference type="GO" id="GO:0097602">
    <property type="term" value="F:cullin family protein binding"/>
    <property type="evidence" value="ECO:0007669"/>
    <property type="project" value="TreeGrafter"/>
</dbReference>
<feature type="compositionally biased region" description="Low complexity" evidence="2">
    <location>
        <begin position="9"/>
        <end position="27"/>
    </location>
</feature>
<dbReference type="RefSeq" id="XP_002504293.1">
    <property type="nucleotide sequence ID" value="XM_002504247.1"/>
</dbReference>
<evidence type="ECO:0000259" key="3">
    <source>
        <dbReference type="PROSITE" id="PS51229"/>
    </source>
</evidence>
<sequence length="372" mass="38730">MAWTDAPTPSWARPASAGGPASTSGAPPADPAPPMGYTGHVNLQDMLRDLLAAFYQAYLEDATEPRRRRMAALLQQADRHGLLGPCAVEGLATLFSSLTREFAVDPQRFAAFYHFFFFVARDRGHRNLADATAVEGWRFLLGGGRFALLEPWCAFVRERREGGKGVSEDTWCQVLDFAHSCNDASRGGGGCLDAYDPHGAWPVLVDEFVDHVRGRGKGGAEGADDGAEGADDGAEGADEDVDMDAGAIRGDATYESSSRLACTTAVYNGGTAGGSGRGFGGADRWSSRGGGGGGGFSGGSGDGDGRAPAVGCKRRLSAVLELDGLADQLERQARCSTPPVPAGGAGRAAAATPNPTTGSPTRKFFRMDGHPA</sequence>
<feature type="region of interest" description="Disordered" evidence="2">
    <location>
        <begin position="274"/>
        <end position="308"/>
    </location>
</feature>
<feature type="compositionally biased region" description="Acidic residues" evidence="2">
    <location>
        <begin position="222"/>
        <end position="239"/>
    </location>
</feature>
<comment type="function">
    <text evidence="1">Neddylation of cullins play an essential role in the regulation of SCF-type complexes activity.</text>
</comment>
<dbReference type="Gene3D" id="1.10.238.200">
    <property type="entry name" value="Cullin, PONY binding domain"/>
    <property type="match status" value="1"/>
</dbReference>
<gene>
    <name evidence="4" type="ORF">MICPUN_102316</name>
</gene>
<feature type="region of interest" description="Disordered" evidence="2">
    <location>
        <begin position="1"/>
        <end position="37"/>
    </location>
</feature>
<feature type="region of interest" description="Disordered" evidence="2">
    <location>
        <begin position="215"/>
        <end position="239"/>
    </location>
</feature>
<keyword evidence="5" id="KW-1185">Reference proteome</keyword>
<dbReference type="GO" id="GO:0031624">
    <property type="term" value="F:ubiquitin conjugating enzyme binding"/>
    <property type="evidence" value="ECO:0007669"/>
    <property type="project" value="TreeGrafter"/>
</dbReference>
<dbReference type="GO" id="GO:0000151">
    <property type="term" value="C:ubiquitin ligase complex"/>
    <property type="evidence" value="ECO:0007669"/>
    <property type="project" value="TreeGrafter"/>
</dbReference>
<dbReference type="PANTHER" id="PTHR12281">
    <property type="entry name" value="RP42 RELATED"/>
    <property type="match status" value="1"/>
</dbReference>
<accession>C1ECA6</accession>
<dbReference type="PANTHER" id="PTHR12281:SF31">
    <property type="entry name" value="DCN1-LIKE PROTEIN 3"/>
    <property type="match status" value="1"/>
</dbReference>
<feature type="region of interest" description="Disordered" evidence="2">
    <location>
        <begin position="335"/>
        <end position="372"/>
    </location>
</feature>
<dbReference type="InterPro" id="IPR005176">
    <property type="entry name" value="PONY_dom"/>
</dbReference>
<evidence type="ECO:0000256" key="2">
    <source>
        <dbReference type="SAM" id="MobiDB-lite"/>
    </source>
</evidence>
<dbReference type="GO" id="GO:0032182">
    <property type="term" value="F:ubiquitin-like protein binding"/>
    <property type="evidence" value="ECO:0007669"/>
    <property type="project" value="TreeGrafter"/>
</dbReference>
<evidence type="ECO:0000256" key="1">
    <source>
        <dbReference type="RuleBase" id="RU410713"/>
    </source>
</evidence>
<dbReference type="InParanoid" id="C1ECA6"/>
<name>C1ECA6_MICCC</name>
<dbReference type="InterPro" id="IPR014764">
    <property type="entry name" value="DCN-prot"/>
</dbReference>
<dbReference type="GeneID" id="8246475"/>
<protein>
    <recommendedName>
        <fullName evidence="1">Defective in cullin neddylation protein</fullName>
    </recommendedName>
</protein>
<dbReference type="OrthoDB" id="286637at2759"/>
<dbReference type="OMA" id="FAAFYHF"/>
<organism evidence="4 5">
    <name type="scientific">Micromonas commoda (strain RCC299 / NOUM17 / CCMP2709)</name>
    <name type="common">Picoplanktonic green alga</name>
    <dbReference type="NCBI Taxonomy" id="296587"/>
    <lineage>
        <taxon>Eukaryota</taxon>
        <taxon>Viridiplantae</taxon>
        <taxon>Chlorophyta</taxon>
        <taxon>Mamiellophyceae</taxon>
        <taxon>Mamiellales</taxon>
        <taxon>Mamiellaceae</taxon>
        <taxon>Micromonas</taxon>
    </lineage>
</organism>
<dbReference type="Pfam" id="PF03556">
    <property type="entry name" value="Cullin_binding"/>
    <property type="match status" value="1"/>
</dbReference>
<dbReference type="AlphaFoldDB" id="C1ECA6"/>
<dbReference type="GO" id="GO:0045116">
    <property type="term" value="P:protein neddylation"/>
    <property type="evidence" value="ECO:0007669"/>
    <property type="project" value="TreeGrafter"/>
</dbReference>
<dbReference type="PROSITE" id="PS51229">
    <property type="entry name" value="DCUN1"/>
    <property type="match status" value="1"/>
</dbReference>
<evidence type="ECO:0000313" key="5">
    <source>
        <dbReference type="Proteomes" id="UP000002009"/>
    </source>
</evidence>
<dbReference type="InterPro" id="IPR042460">
    <property type="entry name" value="DCN1-like_PONY"/>
</dbReference>
<proteinExistence type="predicted"/>
<dbReference type="Proteomes" id="UP000002009">
    <property type="component" value="Chromosome 9"/>
</dbReference>
<feature type="domain" description="DCUN1" evidence="3">
    <location>
        <begin position="1"/>
        <end position="213"/>
    </location>
</feature>